<sequence>MNDSEVKYITDSHGNQTAVVIPIDLWRKILPEDSQSIETITESIEDYCLNKAMNEAKETPLLSREQALEFLAEAED</sequence>
<proteinExistence type="predicted"/>
<accession>A0ABV4WME3</accession>
<dbReference type="EMBL" id="JBHFNT010000144">
    <property type="protein sequence ID" value="MFB2836260.1"/>
    <property type="molecule type" value="Genomic_DNA"/>
</dbReference>
<name>A0ABV4WME3_9CYAN</name>
<evidence type="ECO:0000313" key="2">
    <source>
        <dbReference type="Proteomes" id="UP001576780"/>
    </source>
</evidence>
<gene>
    <name evidence="1" type="ORF">ACE1CA_17130</name>
</gene>
<dbReference type="Pfam" id="PF18506">
    <property type="entry name" value="RelB-like"/>
    <property type="match status" value="1"/>
</dbReference>
<dbReference type="InterPro" id="IPR049537">
    <property type="entry name" value="RelB-like"/>
</dbReference>
<keyword evidence="2" id="KW-1185">Reference proteome</keyword>
<evidence type="ECO:0000313" key="1">
    <source>
        <dbReference type="EMBL" id="MFB2836260.1"/>
    </source>
</evidence>
<reference evidence="1 2" key="1">
    <citation type="submission" date="2024-09" db="EMBL/GenBank/DDBJ databases">
        <title>Floridaenema gen nov. (Aerosakkonemataceae, Aerosakkonematales ord. nov., Cyanobacteria) from benthic tropical and subtropical fresh waters, with the description of four new species.</title>
        <authorList>
            <person name="Moretto J.A."/>
            <person name="Berthold D.E."/>
            <person name="Lefler F.W."/>
            <person name="Huang I.-S."/>
            <person name="Laughinghouse H. IV."/>
        </authorList>
    </citation>
    <scope>NUCLEOTIDE SEQUENCE [LARGE SCALE GENOMIC DNA]</scope>
    <source>
        <strain evidence="1 2">BLCC-F167</strain>
    </source>
</reference>
<dbReference type="Proteomes" id="UP001576780">
    <property type="component" value="Unassembled WGS sequence"/>
</dbReference>
<dbReference type="RefSeq" id="WP_413278648.1">
    <property type="nucleotide sequence ID" value="NZ_JBHFNT010000144.1"/>
</dbReference>
<evidence type="ECO:0008006" key="3">
    <source>
        <dbReference type="Google" id="ProtNLM"/>
    </source>
</evidence>
<organism evidence="1 2">
    <name type="scientific">Floridaenema evergladense BLCC-F167</name>
    <dbReference type="NCBI Taxonomy" id="3153639"/>
    <lineage>
        <taxon>Bacteria</taxon>
        <taxon>Bacillati</taxon>
        <taxon>Cyanobacteriota</taxon>
        <taxon>Cyanophyceae</taxon>
        <taxon>Oscillatoriophycideae</taxon>
        <taxon>Aerosakkonematales</taxon>
        <taxon>Aerosakkonemataceae</taxon>
        <taxon>Floridanema</taxon>
        <taxon>Floridanema evergladense</taxon>
    </lineage>
</organism>
<protein>
    <recommendedName>
        <fullName evidence="3">Prevent-host-death protein</fullName>
    </recommendedName>
</protein>
<comment type="caution">
    <text evidence="1">The sequence shown here is derived from an EMBL/GenBank/DDBJ whole genome shotgun (WGS) entry which is preliminary data.</text>
</comment>